<accession>A0ABY5FGK8</accession>
<evidence type="ECO:0000313" key="2">
    <source>
        <dbReference type="EMBL" id="UTR82673.1"/>
    </source>
</evidence>
<organism evidence="2 3">
    <name type="scientific">Streptomyces cavourensis</name>
    <dbReference type="NCBI Taxonomy" id="67258"/>
    <lineage>
        <taxon>Bacteria</taxon>
        <taxon>Bacillati</taxon>
        <taxon>Actinomycetota</taxon>
        <taxon>Actinomycetes</taxon>
        <taxon>Kitasatosporales</taxon>
        <taxon>Streptomycetaceae</taxon>
        <taxon>Streptomyces</taxon>
    </lineage>
</organism>
<keyword evidence="3" id="KW-1185">Reference proteome</keyword>
<gene>
    <name evidence="2" type="ORF">NLU04_31505</name>
</gene>
<feature type="transmembrane region" description="Helical" evidence="1">
    <location>
        <begin position="104"/>
        <end position="124"/>
    </location>
</feature>
<keyword evidence="1" id="KW-0472">Membrane</keyword>
<protein>
    <recommendedName>
        <fullName evidence="4">Mercuric ion transport protein</fullName>
    </recommendedName>
</protein>
<evidence type="ECO:0000313" key="3">
    <source>
        <dbReference type="Proteomes" id="UP001058236"/>
    </source>
</evidence>
<proteinExistence type="predicted"/>
<dbReference type="EMBL" id="CP101397">
    <property type="protein sequence ID" value="UTR82673.1"/>
    <property type="molecule type" value="Genomic_DNA"/>
</dbReference>
<sequence>MSENSHDGGSTPAADPAHAPDRRAWVAPLISTVVTLPAGLIALFIGGLTPMACDSCNGAAADRFDASFITAWTVLWIGLLAALVMLIASWAVPHRLRFAARRVGLSLAAPVTTMVTFVAFMALVDWP</sequence>
<feature type="transmembrane region" description="Helical" evidence="1">
    <location>
        <begin position="69"/>
        <end position="92"/>
    </location>
</feature>
<name>A0ABY5FGK8_9ACTN</name>
<dbReference type="RefSeq" id="WP_255239961.1">
    <property type="nucleotide sequence ID" value="NZ_CP101397.1"/>
</dbReference>
<keyword evidence="1" id="KW-1133">Transmembrane helix</keyword>
<dbReference type="Proteomes" id="UP001058236">
    <property type="component" value="Chromosome"/>
</dbReference>
<feature type="transmembrane region" description="Helical" evidence="1">
    <location>
        <begin position="25"/>
        <end position="49"/>
    </location>
</feature>
<evidence type="ECO:0000256" key="1">
    <source>
        <dbReference type="SAM" id="Phobius"/>
    </source>
</evidence>
<reference evidence="2" key="1">
    <citation type="submission" date="2022-07" db="EMBL/GenBank/DDBJ databases">
        <title>Genomic of Streptomyces cavourensis F2.</title>
        <authorList>
            <person name="Hu S."/>
            <person name="Liang W."/>
        </authorList>
    </citation>
    <scope>NUCLEOTIDE SEQUENCE</scope>
    <source>
        <strain evidence="2">F2</strain>
    </source>
</reference>
<evidence type="ECO:0008006" key="4">
    <source>
        <dbReference type="Google" id="ProtNLM"/>
    </source>
</evidence>
<keyword evidence="1" id="KW-0812">Transmembrane</keyword>